<evidence type="ECO:0000313" key="2">
    <source>
        <dbReference type="EMBL" id="MQL85079.1"/>
    </source>
</evidence>
<dbReference type="OrthoDB" id="786061at2759"/>
<accession>A0A843UZV6</accession>
<dbReference type="InterPro" id="IPR001584">
    <property type="entry name" value="Integrase_cat-core"/>
</dbReference>
<name>A0A843UZV6_COLES</name>
<dbReference type="EMBL" id="NMUH01000806">
    <property type="protein sequence ID" value="MQL85079.1"/>
    <property type="molecule type" value="Genomic_DNA"/>
</dbReference>
<organism evidence="2 3">
    <name type="scientific">Colocasia esculenta</name>
    <name type="common">Wild taro</name>
    <name type="synonym">Arum esculentum</name>
    <dbReference type="NCBI Taxonomy" id="4460"/>
    <lineage>
        <taxon>Eukaryota</taxon>
        <taxon>Viridiplantae</taxon>
        <taxon>Streptophyta</taxon>
        <taxon>Embryophyta</taxon>
        <taxon>Tracheophyta</taxon>
        <taxon>Spermatophyta</taxon>
        <taxon>Magnoliopsida</taxon>
        <taxon>Liliopsida</taxon>
        <taxon>Araceae</taxon>
        <taxon>Aroideae</taxon>
        <taxon>Colocasieae</taxon>
        <taxon>Colocasia</taxon>
    </lineage>
</organism>
<dbReference type="GO" id="GO:0003676">
    <property type="term" value="F:nucleic acid binding"/>
    <property type="evidence" value="ECO:0007669"/>
    <property type="project" value="InterPro"/>
</dbReference>
<dbReference type="InterPro" id="IPR012337">
    <property type="entry name" value="RNaseH-like_sf"/>
</dbReference>
<gene>
    <name evidence="2" type="ORF">Taro_017590</name>
</gene>
<protein>
    <recommendedName>
        <fullName evidence="1">Integrase catalytic domain-containing protein</fullName>
    </recommendedName>
</protein>
<keyword evidence="3" id="KW-1185">Reference proteome</keyword>
<feature type="domain" description="Integrase catalytic" evidence="1">
    <location>
        <begin position="18"/>
        <end position="173"/>
    </location>
</feature>
<dbReference type="GO" id="GO:0015074">
    <property type="term" value="P:DNA integration"/>
    <property type="evidence" value="ECO:0007669"/>
    <property type="project" value="InterPro"/>
</dbReference>
<dbReference type="PROSITE" id="PS50994">
    <property type="entry name" value="INTEGRASE"/>
    <property type="match status" value="1"/>
</dbReference>
<dbReference type="InterPro" id="IPR036397">
    <property type="entry name" value="RNaseH_sf"/>
</dbReference>
<dbReference type="Gene3D" id="3.30.420.10">
    <property type="entry name" value="Ribonuclease H-like superfamily/Ribonuclease H"/>
    <property type="match status" value="1"/>
</dbReference>
<sequence length="299" mass="34649">MLIKSMPLPPHYIHSPHLGHSPCGLSILLALLVTLMLKPKKTTEYYTKWEEAEAFTEINASTVCRFIMRNIVSRFGVPSSIITDNGPQFISQELQDLYKKYNITLHHSSPYYPQGNGQAEATNKTLLKILKKTCESHKFVDWPEKLIEALWAYRTSVCTPTGQTPYALTYGMEVVVPYEILIPSLRELNLDECREALLVQLELLDERWLMAANHVLSYQRRISRSFEKKVIERKFQEGDMVLKCIFIKPRGPRSKLQPNWEGPYVVREVYPGNAYRLTNVEGIELSHPWNGLYLKRFYP</sequence>
<dbReference type="AlphaFoldDB" id="A0A843UZV6"/>
<evidence type="ECO:0000259" key="1">
    <source>
        <dbReference type="PROSITE" id="PS50994"/>
    </source>
</evidence>
<dbReference type="PANTHER" id="PTHR48475:SF1">
    <property type="entry name" value="RNASE H TYPE-1 DOMAIN-CONTAINING PROTEIN"/>
    <property type="match status" value="1"/>
</dbReference>
<dbReference type="PANTHER" id="PTHR48475">
    <property type="entry name" value="RIBONUCLEASE H"/>
    <property type="match status" value="1"/>
</dbReference>
<proteinExistence type="predicted"/>
<dbReference type="Proteomes" id="UP000652761">
    <property type="component" value="Unassembled WGS sequence"/>
</dbReference>
<dbReference type="SUPFAM" id="SSF53098">
    <property type="entry name" value="Ribonuclease H-like"/>
    <property type="match status" value="1"/>
</dbReference>
<dbReference type="Pfam" id="PF00665">
    <property type="entry name" value="rve"/>
    <property type="match status" value="1"/>
</dbReference>
<comment type="caution">
    <text evidence="2">The sequence shown here is derived from an EMBL/GenBank/DDBJ whole genome shotgun (WGS) entry which is preliminary data.</text>
</comment>
<reference evidence="2" key="1">
    <citation type="submission" date="2017-07" db="EMBL/GenBank/DDBJ databases">
        <title>Taro Niue Genome Assembly and Annotation.</title>
        <authorList>
            <person name="Atibalentja N."/>
            <person name="Keating K."/>
            <person name="Fields C.J."/>
        </authorList>
    </citation>
    <scope>NUCLEOTIDE SEQUENCE</scope>
    <source>
        <strain evidence="2">Niue_2</strain>
        <tissue evidence="2">Leaf</tissue>
    </source>
</reference>
<evidence type="ECO:0000313" key="3">
    <source>
        <dbReference type="Proteomes" id="UP000652761"/>
    </source>
</evidence>